<dbReference type="SMART" id="SM00210">
    <property type="entry name" value="TSPN"/>
    <property type="match status" value="1"/>
</dbReference>
<comment type="caution">
    <text evidence="3">The sequence shown here is derived from an EMBL/GenBank/DDBJ whole genome shotgun (WGS) entry which is preliminary data.</text>
</comment>
<organism evidence="3 4">
    <name type="scientific">Asbolus verrucosus</name>
    <name type="common">Desert ironclad beetle</name>
    <dbReference type="NCBI Taxonomy" id="1661398"/>
    <lineage>
        <taxon>Eukaryota</taxon>
        <taxon>Metazoa</taxon>
        <taxon>Ecdysozoa</taxon>
        <taxon>Arthropoda</taxon>
        <taxon>Hexapoda</taxon>
        <taxon>Insecta</taxon>
        <taxon>Pterygota</taxon>
        <taxon>Neoptera</taxon>
        <taxon>Endopterygota</taxon>
        <taxon>Coleoptera</taxon>
        <taxon>Polyphaga</taxon>
        <taxon>Cucujiformia</taxon>
        <taxon>Tenebrionidae</taxon>
        <taxon>Pimeliinae</taxon>
        <taxon>Asbolus</taxon>
    </lineage>
</organism>
<dbReference type="Proteomes" id="UP000292052">
    <property type="component" value="Unassembled WGS sequence"/>
</dbReference>
<evidence type="ECO:0000313" key="3">
    <source>
        <dbReference type="EMBL" id="RZB40223.1"/>
    </source>
</evidence>
<dbReference type="OrthoDB" id="10060752at2759"/>
<name>A0A482VAJ1_ASBVE</name>
<evidence type="ECO:0000256" key="1">
    <source>
        <dbReference type="ARBA" id="ARBA00022737"/>
    </source>
</evidence>
<keyword evidence="4" id="KW-1185">Reference proteome</keyword>
<dbReference type="SUPFAM" id="SSF49899">
    <property type="entry name" value="Concanavalin A-like lectins/glucanases"/>
    <property type="match status" value="1"/>
</dbReference>
<proteinExistence type="predicted"/>
<dbReference type="InterPro" id="IPR013320">
    <property type="entry name" value="ConA-like_dom_sf"/>
</dbReference>
<dbReference type="STRING" id="1661398.A0A482VAJ1"/>
<dbReference type="Gene3D" id="2.60.120.200">
    <property type="match status" value="1"/>
</dbReference>
<sequence>VSEYDLLGAVKIPFQDAKTQYIDEDGHDGFPAFGFKSGSDVKIAHRQILPEKLPSEFSVLISAKPRSRKGGFIFAVVNPYDTVVGLGVRIAPEGTSNTVISLFYTDTSHIASQIIANFTVNRFNGKWTRFAFRLSVENVTLFFNCNETETVTVKREPLELIFDSASTLYIAQAGPVIGEPYEVSLQVVDLM</sequence>
<accession>A0A482VAJ1</accession>
<evidence type="ECO:0000313" key="4">
    <source>
        <dbReference type="Proteomes" id="UP000292052"/>
    </source>
</evidence>
<keyword evidence="1" id="KW-0677">Repeat</keyword>
<evidence type="ECO:0000259" key="2">
    <source>
        <dbReference type="SMART" id="SM00210"/>
    </source>
</evidence>
<gene>
    <name evidence="3" type="ORF">BDFB_008688</name>
</gene>
<feature type="domain" description="Thrombospondin-like N-terminal" evidence="2">
    <location>
        <begin position="3"/>
        <end position="191"/>
    </location>
</feature>
<protein>
    <recommendedName>
        <fullName evidence="2">Thrombospondin-like N-terminal domain-containing protein</fullName>
    </recommendedName>
</protein>
<dbReference type="AlphaFoldDB" id="A0A482VAJ1"/>
<reference evidence="3 4" key="1">
    <citation type="submission" date="2017-03" db="EMBL/GenBank/DDBJ databases">
        <title>Genome of the blue death feigning beetle - Asbolus verrucosus.</title>
        <authorList>
            <person name="Rider S.D."/>
        </authorList>
    </citation>
    <scope>NUCLEOTIDE SEQUENCE [LARGE SCALE GENOMIC DNA]</scope>
    <source>
        <strain evidence="3">Butters</strain>
        <tissue evidence="3">Head and leg muscle</tissue>
    </source>
</reference>
<dbReference type="EMBL" id="QDEB01121114">
    <property type="protein sequence ID" value="RZB40223.1"/>
    <property type="molecule type" value="Genomic_DNA"/>
</dbReference>
<dbReference type="InterPro" id="IPR048287">
    <property type="entry name" value="TSPN-like_N"/>
</dbReference>
<feature type="non-terminal residue" evidence="3">
    <location>
        <position position="1"/>
    </location>
</feature>